<dbReference type="PROSITE" id="PS50043">
    <property type="entry name" value="HTH_LUXR_2"/>
    <property type="match status" value="1"/>
</dbReference>
<dbReference type="Gene3D" id="1.25.40.10">
    <property type="entry name" value="Tetratricopeptide repeat domain"/>
    <property type="match status" value="1"/>
</dbReference>
<dbReference type="Proteomes" id="UP001415169">
    <property type="component" value="Unassembled WGS sequence"/>
</dbReference>
<dbReference type="Pfam" id="PF00196">
    <property type="entry name" value="GerE"/>
    <property type="match status" value="1"/>
</dbReference>
<dbReference type="InterPro" id="IPR011990">
    <property type="entry name" value="TPR-like_helical_dom_sf"/>
</dbReference>
<evidence type="ECO:0000259" key="3">
    <source>
        <dbReference type="PROSITE" id="PS50043"/>
    </source>
</evidence>
<reference evidence="4" key="1">
    <citation type="journal article" date="2014" name="Int. J. Syst. Evol. Microbiol.">
        <title>Complete genome of a new Firmicutes species belonging to the dominant human colonic microbiota ('Ruminococcus bicirculans') reveals two chromosomes and a selective capacity to utilize plant glucans.</title>
        <authorList>
            <consortium name="NISC Comparative Sequencing Program"/>
            <person name="Wegmann U."/>
            <person name="Louis P."/>
            <person name="Goesmann A."/>
            <person name="Henrissat B."/>
            <person name="Duncan S.H."/>
            <person name="Flint H.J."/>
        </authorList>
    </citation>
    <scope>NUCLEOTIDE SEQUENCE</scope>
    <source>
        <strain evidence="4">JCM 17590</strain>
    </source>
</reference>
<keyword evidence="1" id="KW-0547">Nucleotide-binding</keyword>
<name>A0ABP7ZIH8_9MICO</name>
<dbReference type="PANTHER" id="PTHR16305:SF28">
    <property type="entry name" value="GUANYLATE CYCLASE DOMAIN-CONTAINING PROTEIN"/>
    <property type="match status" value="1"/>
</dbReference>
<dbReference type="InterPro" id="IPR000792">
    <property type="entry name" value="Tscrpt_reg_LuxR_C"/>
</dbReference>
<dbReference type="EMBL" id="BAABBV010000001">
    <property type="protein sequence ID" value="GAA4159068.1"/>
    <property type="molecule type" value="Genomic_DNA"/>
</dbReference>
<keyword evidence="2" id="KW-0067">ATP-binding</keyword>
<dbReference type="PROSITE" id="PS00622">
    <property type="entry name" value="HTH_LUXR_1"/>
    <property type="match status" value="1"/>
</dbReference>
<dbReference type="SUPFAM" id="SSF46894">
    <property type="entry name" value="C-terminal effector domain of the bipartite response regulators"/>
    <property type="match status" value="1"/>
</dbReference>
<evidence type="ECO:0000256" key="2">
    <source>
        <dbReference type="ARBA" id="ARBA00022840"/>
    </source>
</evidence>
<dbReference type="InterPro" id="IPR036388">
    <property type="entry name" value="WH-like_DNA-bd_sf"/>
</dbReference>
<accession>A0ABP7ZIH8</accession>
<evidence type="ECO:0000313" key="5">
    <source>
        <dbReference type="Proteomes" id="UP001415169"/>
    </source>
</evidence>
<dbReference type="InterPro" id="IPR016032">
    <property type="entry name" value="Sig_transdc_resp-reg_C-effctor"/>
</dbReference>
<keyword evidence="5" id="KW-1185">Reference proteome</keyword>
<evidence type="ECO:0000313" key="4">
    <source>
        <dbReference type="EMBL" id="GAA4159068.1"/>
    </source>
</evidence>
<gene>
    <name evidence="4" type="ORF">GCM10022286_12870</name>
</gene>
<sequence>MPRAVATAETRERLRAAVAHVSALSLEPHARPGLLVVHGPEGYQSAALLREAIPYLENWTLVAGVADARDRMSDWALLDVLNASLARFEVRVDTPRSAPGTADDVAVVGRSVARALAAIEGPVCVMVENVHFADDKSVDALRHGMRRHGDQPQLLLMSTEAQTLPGGQPLDGSGQVRPEHKATLRVPPLSATDVQEIAVEVLGRPLAGRVARRFVSDTDGNPTLIAALLEAYRDDIASALHPAAIDLDRGRLVPLLPRQQQALEAASLGARAAAEVVAVLREPTAIATVNRVATWLGITETFGAFDLDAAERAGLVRFVDDAAIPTVAPPTRVAGDRIAAGIAIERRRQIHSAAADVLTGIAVLRHRIGAMDVEDVTLVADLLEAANTRAAVGDAENAMSLALWAVQLAAPGAEYERAVLVTGTLALRLHEHQRIFQLTGELAALPASQLRDAILADLEVLTGSRDAGTERAQSVVHHADRSPTARALAAHAAVMVPLYDAINERHEAMARNVAEARRVVANAPTNPRDVAPELRWLVRPTEYELWLTAWELVAAARLRDSERLADRMNRIDQLLRGTPDSPAAVDALVYQARTLVYAGRVTDAASRLHRVTRVAGGFLDSWMRHTALTMQAHVLFLTGEWEKAVLAGRIALDSAFDDPYRDALPTAYAASGMVAAARGDTEEVHRIDQLLSMLPPSAGGAIPYDPDLPDLMRAELAAAIGDHLAQLRATETARIASRRGSPWSWLPLHVDALLRLRRTAEAMAIANEALSGTTPWNRSPLAVSRLRARIALASGDLETAGALYAGVVHSQTAAGLPFTLARDRLDYAEALHADGQTASALEQLELAAATFRGLKAGTYLMRVLERIEELSTGGAQPSAPMIPVTAADADSAALAELTTREREVAVAVASGLTNREVAERLFVSVTTVNFHVRNILAKLALRSRRELRSIVHAGEGPVRS</sequence>
<feature type="domain" description="HTH luxR-type" evidence="3">
    <location>
        <begin position="890"/>
        <end position="955"/>
    </location>
</feature>
<organism evidence="4 5">
    <name type="scientific">Gryllotalpicola daejeonensis</name>
    <dbReference type="NCBI Taxonomy" id="993087"/>
    <lineage>
        <taxon>Bacteria</taxon>
        <taxon>Bacillati</taxon>
        <taxon>Actinomycetota</taxon>
        <taxon>Actinomycetes</taxon>
        <taxon>Micrococcales</taxon>
        <taxon>Microbacteriaceae</taxon>
        <taxon>Gryllotalpicola</taxon>
    </lineage>
</organism>
<dbReference type="CDD" id="cd06170">
    <property type="entry name" value="LuxR_C_like"/>
    <property type="match status" value="1"/>
</dbReference>
<reference evidence="4" key="2">
    <citation type="submission" date="2023-12" db="EMBL/GenBank/DDBJ databases">
        <authorList>
            <person name="Sun Q."/>
            <person name="Inoue M."/>
        </authorList>
    </citation>
    <scope>NUCLEOTIDE SEQUENCE</scope>
    <source>
        <strain evidence="4">JCM 17590</strain>
    </source>
</reference>
<dbReference type="SUPFAM" id="SSF48452">
    <property type="entry name" value="TPR-like"/>
    <property type="match status" value="1"/>
</dbReference>
<evidence type="ECO:0000256" key="1">
    <source>
        <dbReference type="ARBA" id="ARBA00022741"/>
    </source>
</evidence>
<dbReference type="SMART" id="SM00421">
    <property type="entry name" value="HTH_LUXR"/>
    <property type="match status" value="1"/>
</dbReference>
<dbReference type="PANTHER" id="PTHR16305">
    <property type="entry name" value="TESTICULAR SOLUBLE ADENYLYL CYCLASE"/>
    <property type="match status" value="1"/>
</dbReference>
<proteinExistence type="predicted"/>
<protein>
    <submittedName>
        <fullName evidence="4">LuxR family transcriptional regulator</fullName>
    </submittedName>
</protein>
<dbReference type="PRINTS" id="PR00038">
    <property type="entry name" value="HTHLUXR"/>
</dbReference>
<dbReference type="Gene3D" id="1.10.10.10">
    <property type="entry name" value="Winged helix-like DNA-binding domain superfamily/Winged helix DNA-binding domain"/>
    <property type="match status" value="1"/>
</dbReference>
<comment type="caution">
    <text evidence="4">The sequence shown here is derived from an EMBL/GenBank/DDBJ whole genome shotgun (WGS) entry which is preliminary data.</text>
</comment>